<accession>A0ACA9MHN3</accession>
<keyword evidence="2" id="KW-1185">Reference proteome</keyword>
<evidence type="ECO:0000313" key="1">
    <source>
        <dbReference type="EMBL" id="CAG8590563.1"/>
    </source>
</evidence>
<proteinExistence type="predicted"/>
<protein>
    <submittedName>
        <fullName evidence="1">13225_t:CDS:1</fullName>
    </submittedName>
</protein>
<comment type="caution">
    <text evidence="1">The sequence shown here is derived from an EMBL/GenBank/DDBJ whole genome shotgun (WGS) entry which is preliminary data.</text>
</comment>
<dbReference type="Proteomes" id="UP000789366">
    <property type="component" value="Unassembled WGS sequence"/>
</dbReference>
<reference evidence="1" key="1">
    <citation type="submission" date="2021-06" db="EMBL/GenBank/DDBJ databases">
        <authorList>
            <person name="Kallberg Y."/>
            <person name="Tangrot J."/>
            <person name="Rosling A."/>
        </authorList>
    </citation>
    <scope>NUCLEOTIDE SEQUENCE</scope>
    <source>
        <strain evidence="1">28 12/20/2015</strain>
    </source>
</reference>
<gene>
    <name evidence="1" type="ORF">SPELUC_LOCUS6729</name>
</gene>
<dbReference type="EMBL" id="CAJVPW010008160">
    <property type="protein sequence ID" value="CAG8590563.1"/>
    <property type="molecule type" value="Genomic_DNA"/>
</dbReference>
<organism evidence="1 2">
    <name type="scientific">Cetraspora pellucida</name>
    <dbReference type="NCBI Taxonomy" id="1433469"/>
    <lineage>
        <taxon>Eukaryota</taxon>
        <taxon>Fungi</taxon>
        <taxon>Fungi incertae sedis</taxon>
        <taxon>Mucoromycota</taxon>
        <taxon>Glomeromycotina</taxon>
        <taxon>Glomeromycetes</taxon>
        <taxon>Diversisporales</taxon>
        <taxon>Gigasporaceae</taxon>
        <taxon>Cetraspora</taxon>
    </lineage>
</organism>
<name>A0ACA9MHN3_9GLOM</name>
<sequence>MSEFNFEQHRQQFINNVNETQSIFTDSLDLIQHYESVIRNYETIMSTYETHNSYLVNLYNRAYEHFGIFWEIFVENNEDYDHFKREVVNYNAEEVEENGEVNEEQHNETIISRNLNFNDCVASQIIELSDDERSVYSKKSESDGYEEFLEQREHDDYERYLEDKNTQNFLYYMSQRN</sequence>
<evidence type="ECO:0000313" key="2">
    <source>
        <dbReference type="Proteomes" id="UP000789366"/>
    </source>
</evidence>